<keyword evidence="19" id="KW-1185">Reference proteome</keyword>
<comment type="caution">
    <text evidence="18">The sequence shown here is derived from an EMBL/GenBank/DDBJ whole genome shotgun (WGS) entry which is preliminary data.</text>
</comment>
<keyword evidence="8" id="KW-0630">Potassium</keyword>
<evidence type="ECO:0000256" key="2">
    <source>
        <dbReference type="ARBA" id="ARBA00005766"/>
    </source>
</evidence>
<dbReference type="AlphaFoldDB" id="A0AAD8GHU7"/>
<evidence type="ECO:0000256" key="14">
    <source>
        <dbReference type="ARBA" id="ARBA00045968"/>
    </source>
</evidence>
<keyword evidence="4" id="KW-0633">Potassium transport</keyword>
<dbReference type="PANTHER" id="PTHR12454">
    <property type="entry name" value="TRIMERIC INTRACELLULAR CATION CHANNEL"/>
    <property type="match status" value="1"/>
</dbReference>
<evidence type="ECO:0000256" key="15">
    <source>
        <dbReference type="ARBA" id="ARBA00047059"/>
    </source>
</evidence>
<keyword evidence="7" id="KW-0631">Potassium channel</keyword>
<keyword evidence="10" id="KW-0406">Ion transport</keyword>
<feature type="transmembrane region" description="Helical" evidence="17">
    <location>
        <begin position="86"/>
        <end position="106"/>
    </location>
</feature>
<evidence type="ECO:0000256" key="6">
    <source>
        <dbReference type="ARBA" id="ARBA00022824"/>
    </source>
</evidence>
<comment type="function">
    <text evidence="14">Intracellular monovalent cation channel required for maintenance of rapid intracellular calcium release. Acts as a potassium counter-ion channel that functions in synchronization with calcium release from intracellular stores. Activated by increased cytosolic Ca(2+) levels.</text>
</comment>
<comment type="subcellular location">
    <subcellularLocation>
        <location evidence="1">Endoplasmic reticulum membrane</location>
        <topology evidence="1">Multi-pass membrane protein</topology>
    </subcellularLocation>
</comment>
<keyword evidence="12" id="KW-0407">Ion channel</keyword>
<evidence type="ECO:0000256" key="8">
    <source>
        <dbReference type="ARBA" id="ARBA00022958"/>
    </source>
</evidence>
<evidence type="ECO:0000256" key="17">
    <source>
        <dbReference type="SAM" id="Phobius"/>
    </source>
</evidence>
<organism evidence="18 19">
    <name type="scientific">Acipenser oxyrinchus oxyrinchus</name>
    <dbReference type="NCBI Taxonomy" id="40147"/>
    <lineage>
        <taxon>Eukaryota</taxon>
        <taxon>Metazoa</taxon>
        <taxon>Chordata</taxon>
        <taxon>Craniata</taxon>
        <taxon>Vertebrata</taxon>
        <taxon>Euteleostomi</taxon>
        <taxon>Actinopterygii</taxon>
        <taxon>Chondrostei</taxon>
        <taxon>Acipenseriformes</taxon>
        <taxon>Acipenseridae</taxon>
        <taxon>Acipenser</taxon>
    </lineage>
</organism>
<evidence type="ECO:0000313" key="19">
    <source>
        <dbReference type="Proteomes" id="UP001230051"/>
    </source>
</evidence>
<feature type="region of interest" description="Disordered" evidence="16">
    <location>
        <begin position="256"/>
        <end position="306"/>
    </location>
</feature>
<dbReference type="GO" id="GO:0005789">
    <property type="term" value="C:endoplasmic reticulum membrane"/>
    <property type="evidence" value="ECO:0007669"/>
    <property type="project" value="UniProtKB-SubCell"/>
</dbReference>
<evidence type="ECO:0000256" key="11">
    <source>
        <dbReference type="ARBA" id="ARBA00023136"/>
    </source>
</evidence>
<comment type="similarity">
    <text evidence="2">Belongs to the TMEM38 family.</text>
</comment>
<dbReference type="Proteomes" id="UP001230051">
    <property type="component" value="Unassembled WGS sequence"/>
</dbReference>
<name>A0AAD8GHU7_ACIOX</name>
<dbReference type="Pfam" id="PF05197">
    <property type="entry name" value="TRIC"/>
    <property type="match status" value="1"/>
</dbReference>
<keyword evidence="9 17" id="KW-1133">Transmembrane helix</keyword>
<protein>
    <submittedName>
        <fullName evidence="18">Trimeric intracellular cation channel type B-like isoform X1</fullName>
    </submittedName>
</protein>
<evidence type="ECO:0000313" key="18">
    <source>
        <dbReference type="EMBL" id="KAK1174562.1"/>
    </source>
</evidence>
<sequence>MEQLLGMNFDEVSLQFSKISMYPLFDAAHYIVSVMALKEQPGAVDVARRSPFACWISAMIYCFGGAVLSGLFLAEPALLPFSNTSNIVLASIIWYLVFYFPMDLVYKFTAFLPLRLVLASMKEVTRTWKVVGGVAHARARYEEGWLVMIAVGWAKGAGGGLMSNFEQLVRGVWKPETNELLKMSYPVKVTLVGSVLFTLQQSQYLPLAKHQLMFMYTMFLVINKIRMMITHSTTSVFAPFEAVLYSLLFQWQTGVQGPSGAPKKGIKGRKESPNGSTDTNGNISESVEEKANGTTVPRNGYRKKTD</sequence>
<evidence type="ECO:0000256" key="13">
    <source>
        <dbReference type="ARBA" id="ARBA00034430"/>
    </source>
</evidence>
<evidence type="ECO:0000256" key="4">
    <source>
        <dbReference type="ARBA" id="ARBA00022538"/>
    </source>
</evidence>
<evidence type="ECO:0000256" key="16">
    <source>
        <dbReference type="SAM" id="MobiDB-lite"/>
    </source>
</evidence>
<dbReference type="GO" id="GO:0042802">
    <property type="term" value="F:identical protein binding"/>
    <property type="evidence" value="ECO:0007669"/>
    <property type="project" value="InterPro"/>
</dbReference>
<evidence type="ECO:0000256" key="7">
    <source>
        <dbReference type="ARBA" id="ARBA00022826"/>
    </source>
</evidence>
<evidence type="ECO:0000256" key="1">
    <source>
        <dbReference type="ARBA" id="ARBA00004477"/>
    </source>
</evidence>
<dbReference type="PANTHER" id="PTHR12454:SF5">
    <property type="entry name" value="TRIMERIC INTRACELLULAR CATION CHANNEL TYPE B"/>
    <property type="match status" value="1"/>
</dbReference>
<proteinExistence type="inferred from homology"/>
<evidence type="ECO:0000256" key="12">
    <source>
        <dbReference type="ARBA" id="ARBA00023303"/>
    </source>
</evidence>
<reference evidence="18" key="1">
    <citation type="submission" date="2022-02" db="EMBL/GenBank/DDBJ databases">
        <title>Atlantic sturgeon de novo genome assembly.</title>
        <authorList>
            <person name="Stock M."/>
            <person name="Klopp C."/>
            <person name="Guiguen Y."/>
            <person name="Cabau C."/>
            <person name="Parinello H."/>
            <person name="Santidrian Yebra-Pimentel E."/>
            <person name="Kuhl H."/>
            <person name="Dirks R.P."/>
            <person name="Guessner J."/>
            <person name="Wuertz S."/>
            <person name="Du K."/>
            <person name="Schartl M."/>
        </authorList>
    </citation>
    <scope>NUCLEOTIDE SEQUENCE</scope>
    <source>
        <strain evidence="18">STURGEONOMICS-FGT-2020</strain>
        <tissue evidence="18">Whole blood</tissue>
    </source>
</reference>
<comment type="subunit">
    <text evidence="15">Homotrimer; conformation seems to be controled by binding to diacylglycerol (DAG).</text>
</comment>
<keyword evidence="5 17" id="KW-0812">Transmembrane</keyword>
<feature type="compositionally biased region" description="Polar residues" evidence="16">
    <location>
        <begin position="273"/>
        <end position="285"/>
    </location>
</feature>
<evidence type="ECO:0000256" key="10">
    <source>
        <dbReference type="ARBA" id="ARBA00023065"/>
    </source>
</evidence>
<keyword evidence="6" id="KW-0256">Endoplasmic reticulum</keyword>
<accession>A0AAD8GHU7</accession>
<gene>
    <name evidence="18" type="primary">tmem38b-a</name>
    <name evidence="18" type="ORF">AOXY_G2077</name>
</gene>
<keyword evidence="11 17" id="KW-0472">Membrane</keyword>
<feature type="transmembrane region" description="Helical" evidence="17">
    <location>
        <begin position="52"/>
        <end position="74"/>
    </location>
</feature>
<dbReference type="GO" id="GO:0005267">
    <property type="term" value="F:potassium channel activity"/>
    <property type="evidence" value="ECO:0007669"/>
    <property type="project" value="UniProtKB-KW"/>
</dbReference>
<comment type="catalytic activity">
    <reaction evidence="13">
        <text>K(+)(in) = K(+)(out)</text>
        <dbReference type="Rhea" id="RHEA:29463"/>
        <dbReference type="ChEBI" id="CHEBI:29103"/>
    </reaction>
</comment>
<keyword evidence="3" id="KW-0813">Transport</keyword>
<evidence type="ECO:0000256" key="3">
    <source>
        <dbReference type="ARBA" id="ARBA00022448"/>
    </source>
</evidence>
<dbReference type="EMBL" id="JAGXEW010000002">
    <property type="protein sequence ID" value="KAK1174562.1"/>
    <property type="molecule type" value="Genomic_DNA"/>
</dbReference>
<dbReference type="InterPro" id="IPR007866">
    <property type="entry name" value="TRIC_channel"/>
</dbReference>
<evidence type="ECO:0000256" key="9">
    <source>
        <dbReference type="ARBA" id="ARBA00022989"/>
    </source>
</evidence>
<evidence type="ECO:0000256" key="5">
    <source>
        <dbReference type="ARBA" id="ARBA00022692"/>
    </source>
</evidence>